<dbReference type="InterPro" id="IPR046327">
    <property type="entry name" value="HXA1/B1/D1"/>
</dbReference>
<dbReference type="AlphaFoldDB" id="A0A4Z2DHK1"/>
<dbReference type="EMBL" id="SKCS01000139">
    <property type="protein sequence ID" value="TNN15953.1"/>
    <property type="molecule type" value="Genomic_DNA"/>
</dbReference>
<evidence type="ECO:0000256" key="3">
    <source>
        <dbReference type="ARBA" id="ARBA00023125"/>
    </source>
</evidence>
<dbReference type="GO" id="GO:0000981">
    <property type="term" value="F:DNA-binding transcription factor activity, RNA polymerase II-specific"/>
    <property type="evidence" value="ECO:0007669"/>
    <property type="project" value="InterPro"/>
</dbReference>
<dbReference type="PRINTS" id="PR00024">
    <property type="entry name" value="HOMEOBOX"/>
</dbReference>
<gene>
    <name evidence="9" type="ORF">EWB00_000933</name>
</gene>
<organism evidence="9 10">
    <name type="scientific">Schistosoma japonicum</name>
    <name type="common">Blood fluke</name>
    <dbReference type="NCBI Taxonomy" id="6182"/>
    <lineage>
        <taxon>Eukaryota</taxon>
        <taxon>Metazoa</taxon>
        <taxon>Spiralia</taxon>
        <taxon>Lophotrochozoa</taxon>
        <taxon>Platyhelminthes</taxon>
        <taxon>Trematoda</taxon>
        <taxon>Digenea</taxon>
        <taxon>Strigeidida</taxon>
        <taxon>Schistosomatoidea</taxon>
        <taxon>Schistosomatidae</taxon>
        <taxon>Schistosoma</taxon>
    </lineage>
</organism>
<evidence type="ECO:0000256" key="5">
    <source>
        <dbReference type="ARBA" id="ARBA00023242"/>
    </source>
</evidence>
<comment type="subcellular location">
    <subcellularLocation>
        <location evidence="1 6 7">Nucleus</location>
    </subcellularLocation>
</comment>
<name>A0A4Z2DHK1_SCHJA</name>
<dbReference type="PANTHER" id="PTHR45946:SF4">
    <property type="entry name" value="HOMEOBOX PROTEIN ROUGH-RELATED"/>
    <property type="match status" value="1"/>
</dbReference>
<evidence type="ECO:0000259" key="8">
    <source>
        <dbReference type="PROSITE" id="PS50071"/>
    </source>
</evidence>
<evidence type="ECO:0000256" key="6">
    <source>
        <dbReference type="PROSITE-ProRule" id="PRU00108"/>
    </source>
</evidence>
<dbReference type="Pfam" id="PF00046">
    <property type="entry name" value="Homeodomain"/>
    <property type="match status" value="1"/>
</dbReference>
<dbReference type="Gene3D" id="1.10.10.60">
    <property type="entry name" value="Homeodomain-like"/>
    <property type="match status" value="1"/>
</dbReference>
<comment type="caution">
    <text evidence="9">The sequence shown here is derived from an EMBL/GenBank/DDBJ whole genome shotgun (WGS) entry which is preliminary data.</text>
</comment>
<keyword evidence="5 6" id="KW-0539">Nucleus</keyword>
<proteinExistence type="predicted"/>
<dbReference type="STRING" id="6182.A0A4Z2DHK1"/>
<evidence type="ECO:0000256" key="2">
    <source>
        <dbReference type="ARBA" id="ARBA00022473"/>
    </source>
</evidence>
<dbReference type="GO" id="GO:0000978">
    <property type="term" value="F:RNA polymerase II cis-regulatory region sequence-specific DNA binding"/>
    <property type="evidence" value="ECO:0007669"/>
    <property type="project" value="TreeGrafter"/>
</dbReference>
<feature type="domain" description="Homeobox" evidence="8">
    <location>
        <begin position="158"/>
        <end position="218"/>
    </location>
</feature>
<evidence type="ECO:0000313" key="10">
    <source>
        <dbReference type="Proteomes" id="UP000311919"/>
    </source>
</evidence>
<dbReference type="InterPro" id="IPR009057">
    <property type="entry name" value="Homeodomain-like_sf"/>
</dbReference>
<dbReference type="PROSITE" id="PS00027">
    <property type="entry name" value="HOMEOBOX_1"/>
    <property type="match status" value="1"/>
</dbReference>
<keyword evidence="3 6" id="KW-0238">DNA-binding</keyword>
<dbReference type="SUPFAM" id="SSF46689">
    <property type="entry name" value="Homeodomain-like"/>
    <property type="match status" value="1"/>
</dbReference>
<keyword evidence="10" id="KW-1185">Reference proteome</keyword>
<accession>A0A4Z2DHK1</accession>
<dbReference type="PANTHER" id="PTHR45946">
    <property type="entry name" value="HOMEOBOX PROTEIN ROUGH-RELATED"/>
    <property type="match status" value="1"/>
</dbReference>
<evidence type="ECO:0000313" key="9">
    <source>
        <dbReference type="EMBL" id="TNN15953.1"/>
    </source>
</evidence>
<dbReference type="InterPro" id="IPR020479">
    <property type="entry name" value="HD_metazoa"/>
</dbReference>
<sequence length="352" mass="40553">MMTTMSSTTSTKSVQPFKWLQIKRQQPRQNIINNNTLATKLHASKKFDTTQSIVSSSPSINLLIDDIKFQPNTEMNKTITTTITSSIPNPCPWSSELSDPLEAIHTIPFKTNNYNSMSTINNLYQNEIALHYNNRDSNDYSEFNSQLNYEFNMTNNNNNSISGRTNFTTRQLTELEKEFHFNRYLSRARRVEIAADLCLTETQVKIWFQNRRMKQKKRIRDKIISSTYYECDDLASLTTSSPLSTLNITQNKTNSWNINNSQTLNNQLSTQEKKYLSSNNDNNVITFNNNEYNNKISMNYSTQKLYNHTMFNPATIYTTTTTTNSVDPIICTTTTTTMTDTTNNNKSNSMNV</sequence>
<dbReference type="CDD" id="cd00086">
    <property type="entry name" value="homeodomain"/>
    <property type="match status" value="1"/>
</dbReference>
<feature type="DNA-binding region" description="Homeobox" evidence="6">
    <location>
        <begin position="160"/>
        <end position="219"/>
    </location>
</feature>
<reference evidence="9 10" key="1">
    <citation type="submission" date="2019-03" db="EMBL/GenBank/DDBJ databases">
        <title>An improved genome assembly of the fluke Schistosoma japonicum.</title>
        <authorList>
            <person name="Hu W."/>
            <person name="Luo F."/>
            <person name="Yin M."/>
            <person name="Mo X."/>
            <person name="Sun C."/>
            <person name="Wu Q."/>
            <person name="Zhu B."/>
            <person name="Xiang M."/>
            <person name="Wang J."/>
            <person name="Wang Y."/>
            <person name="Zhang T."/>
            <person name="Xu B."/>
            <person name="Zheng H."/>
            <person name="Feng Z."/>
        </authorList>
    </citation>
    <scope>NUCLEOTIDE SEQUENCE [LARGE SCALE GENOMIC DNA]</scope>
    <source>
        <strain evidence="9">HuSjv2</strain>
        <tissue evidence="9">Worms</tissue>
    </source>
</reference>
<dbReference type="OrthoDB" id="6159439at2759"/>
<protein>
    <submittedName>
        <fullName evidence="9">Homeobox protein isoform 2</fullName>
    </submittedName>
</protein>
<evidence type="ECO:0000256" key="1">
    <source>
        <dbReference type="ARBA" id="ARBA00004123"/>
    </source>
</evidence>
<keyword evidence="4 6" id="KW-0371">Homeobox</keyword>
<dbReference type="InterPro" id="IPR001356">
    <property type="entry name" value="HD"/>
</dbReference>
<evidence type="ECO:0000256" key="4">
    <source>
        <dbReference type="ARBA" id="ARBA00023155"/>
    </source>
</evidence>
<keyword evidence="2" id="KW-0217">Developmental protein</keyword>
<dbReference type="PROSITE" id="PS50071">
    <property type="entry name" value="HOMEOBOX_2"/>
    <property type="match status" value="1"/>
</dbReference>
<dbReference type="GO" id="GO:0005634">
    <property type="term" value="C:nucleus"/>
    <property type="evidence" value="ECO:0007669"/>
    <property type="project" value="UniProtKB-SubCell"/>
</dbReference>
<dbReference type="InterPro" id="IPR017970">
    <property type="entry name" value="Homeobox_CS"/>
</dbReference>
<evidence type="ECO:0000256" key="7">
    <source>
        <dbReference type="RuleBase" id="RU000682"/>
    </source>
</evidence>
<dbReference type="SMART" id="SM00389">
    <property type="entry name" value="HOX"/>
    <property type="match status" value="1"/>
</dbReference>
<dbReference type="Proteomes" id="UP000311919">
    <property type="component" value="Unassembled WGS sequence"/>
</dbReference>